<name>A0ABU3WU75_9NOCA</name>
<keyword evidence="4" id="KW-0804">Transcription</keyword>
<dbReference type="Pfam" id="PF13977">
    <property type="entry name" value="TetR_C_6"/>
    <property type="match status" value="1"/>
</dbReference>
<evidence type="ECO:0000259" key="6">
    <source>
        <dbReference type="PROSITE" id="PS50977"/>
    </source>
</evidence>
<dbReference type="Pfam" id="PF00440">
    <property type="entry name" value="TetR_N"/>
    <property type="match status" value="1"/>
</dbReference>
<dbReference type="Gene3D" id="1.10.357.10">
    <property type="entry name" value="Tetracycline Repressor, domain 2"/>
    <property type="match status" value="1"/>
</dbReference>
<evidence type="ECO:0000313" key="7">
    <source>
        <dbReference type="EMBL" id="MDV2477554.1"/>
    </source>
</evidence>
<protein>
    <submittedName>
        <fullName evidence="7">TetR family transcriptional regulator</fullName>
    </submittedName>
</protein>
<keyword evidence="8" id="KW-1185">Reference proteome</keyword>
<evidence type="ECO:0000256" key="1">
    <source>
        <dbReference type="ARBA" id="ARBA00022491"/>
    </source>
</evidence>
<reference evidence="7 8" key="1">
    <citation type="submission" date="2019-10" db="EMBL/GenBank/DDBJ databases">
        <title>Draft Genome Assembly of Rhodococcus zopfii DSM44189.</title>
        <authorList>
            <person name="Sutton J.M."/>
            <person name="Akob D.M."/>
            <person name="Bushman T.J."/>
        </authorList>
    </citation>
    <scope>NUCLEOTIDE SEQUENCE [LARGE SCALE GENOMIC DNA]</scope>
    <source>
        <strain evidence="7 8">DSM 44189</strain>
    </source>
</reference>
<dbReference type="InterPro" id="IPR001647">
    <property type="entry name" value="HTH_TetR"/>
</dbReference>
<keyword evidence="2" id="KW-0805">Transcription regulation</keyword>
<accession>A0ABU3WU75</accession>
<dbReference type="PANTHER" id="PTHR30055:SF234">
    <property type="entry name" value="HTH-TYPE TRANSCRIPTIONAL REGULATOR BETI"/>
    <property type="match status" value="1"/>
</dbReference>
<dbReference type="PANTHER" id="PTHR30055">
    <property type="entry name" value="HTH-TYPE TRANSCRIPTIONAL REGULATOR RUTR"/>
    <property type="match status" value="1"/>
</dbReference>
<dbReference type="RefSeq" id="WP_072815604.1">
    <property type="nucleotide sequence ID" value="NZ_JAHWLX010000243.1"/>
</dbReference>
<evidence type="ECO:0000313" key="8">
    <source>
        <dbReference type="Proteomes" id="UP001275440"/>
    </source>
</evidence>
<dbReference type="InterPro" id="IPR050109">
    <property type="entry name" value="HTH-type_TetR-like_transc_reg"/>
</dbReference>
<evidence type="ECO:0000256" key="4">
    <source>
        <dbReference type="ARBA" id="ARBA00023163"/>
    </source>
</evidence>
<evidence type="ECO:0000256" key="3">
    <source>
        <dbReference type="ARBA" id="ARBA00023125"/>
    </source>
</evidence>
<comment type="caution">
    <text evidence="7">The sequence shown here is derived from an EMBL/GenBank/DDBJ whole genome shotgun (WGS) entry which is preliminary data.</text>
</comment>
<dbReference type="SUPFAM" id="SSF48498">
    <property type="entry name" value="Tetracyclin repressor-like, C-terminal domain"/>
    <property type="match status" value="1"/>
</dbReference>
<feature type="domain" description="HTH tetR-type" evidence="6">
    <location>
        <begin position="8"/>
        <end position="68"/>
    </location>
</feature>
<gene>
    <name evidence="7" type="ORF">F8M49_23145</name>
</gene>
<evidence type="ECO:0000256" key="2">
    <source>
        <dbReference type="ARBA" id="ARBA00023015"/>
    </source>
</evidence>
<sequence>MRARPYATTNPHRLAAALLQVAARSGLDSASVREVASEAGVSIGAVQHHFPTKDEMLAFAFRALADRVLGRLSSTDPDIDPSRTLFAALSQLLPLDEQRASEAQVMAAFAVRAATSPPLGAIRHATLFTMRTGLSAVLIRMGTPEPETRATLLLAAVNGLALDAIASPALYPPEFLTHSLHTQIQLALADG</sequence>
<keyword evidence="3 5" id="KW-0238">DNA-binding</keyword>
<keyword evidence="1" id="KW-0678">Repressor</keyword>
<dbReference type="Proteomes" id="UP001275440">
    <property type="component" value="Unassembled WGS sequence"/>
</dbReference>
<dbReference type="SUPFAM" id="SSF46689">
    <property type="entry name" value="Homeodomain-like"/>
    <property type="match status" value="1"/>
</dbReference>
<dbReference type="EMBL" id="WBMO01000005">
    <property type="protein sequence ID" value="MDV2477554.1"/>
    <property type="molecule type" value="Genomic_DNA"/>
</dbReference>
<proteinExistence type="predicted"/>
<dbReference type="InterPro" id="IPR036271">
    <property type="entry name" value="Tet_transcr_reg_TetR-rel_C_sf"/>
</dbReference>
<dbReference type="InterPro" id="IPR039538">
    <property type="entry name" value="BetI_C"/>
</dbReference>
<dbReference type="InterPro" id="IPR009057">
    <property type="entry name" value="Homeodomain-like_sf"/>
</dbReference>
<feature type="DNA-binding region" description="H-T-H motif" evidence="5">
    <location>
        <begin position="31"/>
        <end position="50"/>
    </location>
</feature>
<dbReference type="PROSITE" id="PS50977">
    <property type="entry name" value="HTH_TETR_2"/>
    <property type="match status" value="1"/>
</dbReference>
<evidence type="ECO:0000256" key="5">
    <source>
        <dbReference type="PROSITE-ProRule" id="PRU00335"/>
    </source>
</evidence>
<organism evidence="7 8">
    <name type="scientific">Rhodococcus zopfii</name>
    <dbReference type="NCBI Taxonomy" id="43772"/>
    <lineage>
        <taxon>Bacteria</taxon>
        <taxon>Bacillati</taxon>
        <taxon>Actinomycetota</taxon>
        <taxon>Actinomycetes</taxon>
        <taxon>Mycobacteriales</taxon>
        <taxon>Nocardiaceae</taxon>
        <taxon>Rhodococcus</taxon>
    </lineage>
</organism>